<dbReference type="Pfam" id="PF01494">
    <property type="entry name" value="FAD_binding_3"/>
    <property type="match status" value="1"/>
</dbReference>
<keyword evidence="3" id="KW-0808">Transferase</keyword>
<dbReference type="PANTHER" id="PTHR43712">
    <property type="entry name" value="PUTATIVE (AFU_ORTHOLOGUE AFUA_4G14580)-RELATED"/>
    <property type="match status" value="1"/>
</dbReference>
<organism evidence="10 11">
    <name type="scientific">Venturia inaequalis</name>
    <name type="common">Apple scab fungus</name>
    <dbReference type="NCBI Taxonomy" id="5025"/>
    <lineage>
        <taxon>Eukaryota</taxon>
        <taxon>Fungi</taxon>
        <taxon>Dikarya</taxon>
        <taxon>Ascomycota</taxon>
        <taxon>Pezizomycotina</taxon>
        <taxon>Dothideomycetes</taxon>
        <taxon>Pleosporomycetidae</taxon>
        <taxon>Venturiales</taxon>
        <taxon>Venturiaceae</taxon>
        <taxon>Venturia</taxon>
    </lineage>
</organism>
<name>A0A8H3YYS5_VENIN</name>
<evidence type="ECO:0000256" key="7">
    <source>
        <dbReference type="SAM" id="SignalP"/>
    </source>
</evidence>
<keyword evidence="4" id="KW-0949">S-adenosyl-L-methionine</keyword>
<evidence type="ECO:0000259" key="8">
    <source>
        <dbReference type="Pfam" id="PF00891"/>
    </source>
</evidence>
<keyword evidence="2" id="KW-0285">Flavoprotein</keyword>
<dbReference type="Gene3D" id="1.10.10.10">
    <property type="entry name" value="Winged helix-like DNA-binding domain superfamily/Winged helix DNA-binding domain"/>
    <property type="match status" value="1"/>
</dbReference>
<sequence length="1012" mass="111307">MSMKIGIIGAGIAGLSAAVALRRAGHECEVFEQSHFKNEVGAAITITPNGVLVLKKWGFDFEKAKAIEGTQMRLLNHATLEKVVDDPWTNFEECYGNKSYLFHRVDLHSGLREMAQAPESEKMHGKPVAIRLGSPAAQVNVEDGLITVQDGTHFKKDFIVIADGVKSKFCSAITGKDEPLVPFGRSVFRMLIPFEKVYEDEELAKHFRGEGHGWWIPCNPPAWTFVVSYPCRGGQFLNIGLLHKSRSQTAAAGEWHDVTTLQSVLDVIKDFHPAIRRLVKMAPEVKLFTLNGRDPYDTLWKGRSVIIGDAAHPMAPTHAQAGVLALEEAAALEMLFEGVSDLKTIQKHLKAYSDHMRPLCARAQILSSYPVHENAEAMQKLRNVYQGPIPDVDLSFDRSYKDLFYSHNILDEMRELREKLDLAATSQTPPDSDSEKAFIATPVFEEDPTTMGAEIATATERGDKEVVTTMKAEHPSTTQPIITEAKMRMGAEVASAAELNVDEVPKSGVDDRDPSIESKDEDAKHSLVELAQHILSAAKVIDGHLTRSGAPQPSLLDPNGPKALPLSPEIQTAKLLLQQSLLDLNLLVTGPTEFFMANALQWNYDKACIDVLNRLEFWDAVPIGGSATYAEIAQRVKVPESAVRRVLRHAFSLRVFAEYPLGSEHVVHTNLSSFPVRQPNVRSWIAHHAEEGGPSAVNLAPALAKWGEGSLPGQTAAGYTFSPEDDTKSLWDWLAADGEREGKKGYREKRFGDAMAFTADSPGMGMKAGLAAFDWEQLDEATIVDLGGSAGHVCFHLAALHPGLTCVVQDLPGLEEKFNAARPAELSARVSFLAHDFFTKQPIEGADVYFLRKILHDWNDDYALKILQQITPVMKPGSRILIAEAVAPPTGGYGGVAAENSAPSSVNRIVTALDMHMMTTLSGKERSTVEFAALVKKADVRLVVKGVHQPVGNAYAVIEVVGLYNATYVAHQNFMLIDRQLMDKSNKITSRLSLKFALLVQWPGKDRNRRDH</sequence>
<gene>
    <name evidence="10" type="ORF">BLS_003416</name>
</gene>
<dbReference type="InterPro" id="IPR016461">
    <property type="entry name" value="COMT-like"/>
</dbReference>
<evidence type="ECO:0008006" key="12">
    <source>
        <dbReference type="Google" id="ProtNLM"/>
    </source>
</evidence>
<dbReference type="InterPro" id="IPR029063">
    <property type="entry name" value="SAM-dependent_MTases_sf"/>
</dbReference>
<dbReference type="GO" id="GO:0008171">
    <property type="term" value="F:O-methyltransferase activity"/>
    <property type="evidence" value="ECO:0007669"/>
    <property type="project" value="InterPro"/>
</dbReference>
<feature type="domain" description="O-methyltransferase C-terminal" evidence="8">
    <location>
        <begin position="759"/>
        <end position="938"/>
    </location>
</feature>
<evidence type="ECO:0000256" key="6">
    <source>
        <dbReference type="ARBA" id="ARBA00023002"/>
    </source>
</evidence>
<evidence type="ECO:0000259" key="9">
    <source>
        <dbReference type="Pfam" id="PF01494"/>
    </source>
</evidence>
<evidence type="ECO:0000256" key="1">
    <source>
        <dbReference type="ARBA" id="ARBA00022603"/>
    </source>
</evidence>
<dbReference type="InterPro" id="IPR001077">
    <property type="entry name" value="COMT_C"/>
</dbReference>
<dbReference type="Gene3D" id="3.40.50.150">
    <property type="entry name" value="Vaccinia Virus protein VP39"/>
    <property type="match status" value="1"/>
</dbReference>
<keyword evidence="1" id="KW-0489">Methyltransferase</keyword>
<dbReference type="GO" id="GO:0016491">
    <property type="term" value="F:oxidoreductase activity"/>
    <property type="evidence" value="ECO:0007669"/>
    <property type="project" value="UniProtKB-KW"/>
</dbReference>
<feature type="domain" description="FAD-binding" evidence="9">
    <location>
        <begin position="4"/>
        <end position="359"/>
    </location>
</feature>
<dbReference type="GO" id="GO:0071949">
    <property type="term" value="F:FAD binding"/>
    <property type="evidence" value="ECO:0007669"/>
    <property type="project" value="InterPro"/>
</dbReference>
<dbReference type="InterPro" id="IPR036188">
    <property type="entry name" value="FAD/NAD-bd_sf"/>
</dbReference>
<comment type="caution">
    <text evidence="10">The sequence shown here is derived from an EMBL/GenBank/DDBJ whole genome shotgun (WGS) entry which is preliminary data.</text>
</comment>
<keyword evidence="6" id="KW-0560">Oxidoreductase</keyword>
<dbReference type="PANTHER" id="PTHR43712:SF5">
    <property type="entry name" value="O-METHYLTRANSFERASE ASQN-RELATED"/>
    <property type="match status" value="1"/>
</dbReference>
<dbReference type="AlphaFoldDB" id="A0A8H3YYS5"/>
<accession>A0A8H3YYS5</accession>
<reference evidence="10 11" key="1">
    <citation type="submission" date="2019-11" db="EMBL/GenBank/DDBJ databases">
        <title>Venturia inaequalis Genome Resource.</title>
        <authorList>
            <person name="Lichtner F.J."/>
        </authorList>
    </citation>
    <scope>NUCLEOTIDE SEQUENCE [LARGE SCALE GENOMIC DNA]</scope>
    <source>
        <strain evidence="10">Bline_iso_100314</strain>
    </source>
</reference>
<dbReference type="SUPFAM" id="SSF54373">
    <property type="entry name" value="FAD-linked reductases, C-terminal domain"/>
    <property type="match status" value="1"/>
</dbReference>
<dbReference type="Proteomes" id="UP000433883">
    <property type="component" value="Unassembled WGS sequence"/>
</dbReference>
<dbReference type="InterPro" id="IPR036390">
    <property type="entry name" value="WH_DNA-bd_sf"/>
</dbReference>
<evidence type="ECO:0000256" key="3">
    <source>
        <dbReference type="ARBA" id="ARBA00022679"/>
    </source>
</evidence>
<dbReference type="Pfam" id="PF00891">
    <property type="entry name" value="Methyltransf_2"/>
    <property type="match status" value="1"/>
</dbReference>
<dbReference type="InterPro" id="IPR002938">
    <property type="entry name" value="FAD-bd"/>
</dbReference>
<proteinExistence type="predicted"/>
<feature type="chain" id="PRO_5034808980" description="FAD-binding domain-containing protein" evidence="7">
    <location>
        <begin position="19"/>
        <end position="1012"/>
    </location>
</feature>
<dbReference type="PROSITE" id="PS51683">
    <property type="entry name" value="SAM_OMT_II"/>
    <property type="match status" value="1"/>
</dbReference>
<evidence type="ECO:0000256" key="2">
    <source>
        <dbReference type="ARBA" id="ARBA00022630"/>
    </source>
</evidence>
<evidence type="ECO:0000256" key="5">
    <source>
        <dbReference type="ARBA" id="ARBA00022827"/>
    </source>
</evidence>
<feature type="signal peptide" evidence="7">
    <location>
        <begin position="1"/>
        <end position="18"/>
    </location>
</feature>
<protein>
    <recommendedName>
        <fullName evidence="12">FAD-binding domain-containing protein</fullName>
    </recommendedName>
</protein>
<keyword evidence="7" id="KW-0732">Signal</keyword>
<dbReference type="EMBL" id="WNWQ01000222">
    <property type="protein sequence ID" value="KAE9973826.1"/>
    <property type="molecule type" value="Genomic_DNA"/>
</dbReference>
<evidence type="ECO:0000313" key="11">
    <source>
        <dbReference type="Proteomes" id="UP000433883"/>
    </source>
</evidence>
<dbReference type="InterPro" id="IPR036388">
    <property type="entry name" value="WH-like_DNA-bd_sf"/>
</dbReference>
<dbReference type="SUPFAM" id="SSF53335">
    <property type="entry name" value="S-adenosyl-L-methionine-dependent methyltransferases"/>
    <property type="match status" value="1"/>
</dbReference>
<dbReference type="GO" id="GO:0032259">
    <property type="term" value="P:methylation"/>
    <property type="evidence" value="ECO:0007669"/>
    <property type="project" value="UniProtKB-KW"/>
</dbReference>
<keyword evidence="5" id="KW-0274">FAD</keyword>
<dbReference type="SUPFAM" id="SSF46785">
    <property type="entry name" value="Winged helix' DNA-binding domain"/>
    <property type="match status" value="1"/>
</dbReference>
<dbReference type="PRINTS" id="PR00420">
    <property type="entry name" value="RNGMNOXGNASE"/>
</dbReference>
<evidence type="ECO:0000313" key="10">
    <source>
        <dbReference type="EMBL" id="KAE9973826.1"/>
    </source>
</evidence>
<evidence type="ECO:0000256" key="4">
    <source>
        <dbReference type="ARBA" id="ARBA00022691"/>
    </source>
</evidence>
<dbReference type="Gene3D" id="3.50.50.60">
    <property type="entry name" value="FAD/NAD(P)-binding domain"/>
    <property type="match status" value="1"/>
</dbReference>
<dbReference type="SUPFAM" id="SSF51905">
    <property type="entry name" value="FAD/NAD(P)-binding domain"/>
    <property type="match status" value="1"/>
</dbReference>